<organism evidence="2 3">
    <name type="scientific">Candidatus Sungiibacteriota bacterium</name>
    <dbReference type="NCBI Taxonomy" id="2750080"/>
    <lineage>
        <taxon>Bacteria</taxon>
        <taxon>Candidatus Sungiibacteriota</taxon>
    </lineage>
</organism>
<dbReference type="EMBL" id="JACQCR010000032">
    <property type="protein sequence ID" value="MBI3630979.1"/>
    <property type="molecule type" value="Genomic_DNA"/>
</dbReference>
<evidence type="ECO:0000313" key="3">
    <source>
        <dbReference type="Proteomes" id="UP000753196"/>
    </source>
</evidence>
<name>A0A932QY47_9BACT</name>
<evidence type="ECO:0008006" key="4">
    <source>
        <dbReference type="Google" id="ProtNLM"/>
    </source>
</evidence>
<keyword evidence="1" id="KW-0812">Transmembrane</keyword>
<gene>
    <name evidence="2" type="ORF">HY221_01435</name>
</gene>
<keyword evidence="1" id="KW-1133">Transmembrane helix</keyword>
<protein>
    <recommendedName>
        <fullName evidence="4">PilN domain-containing protein</fullName>
    </recommendedName>
</protein>
<dbReference type="AlphaFoldDB" id="A0A932QY47"/>
<dbReference type="Proteomes" id="UP000753196">
    <property type="component" value="Unassembled WGS sequence"/>
</dbReference>
<evidence type="ECO:0000256" key="1">
    <source>
        <dbReference type="SAM" id="Phobius"/>
    </source>
</evidence>
<comment type="caution">
    <text evidence="2">The sequence shown here is derived from an EMBL/GenBank/DDBJ whole genome shotgun (WGS) entry which is preliminary data.</text>
</comment>
<keyword evidence="1" id="KW-0472">Membrane</keyword>
<sequence>MLMTNLLPPEEKKSVLIRKAERGVRLFALWAILVSVGGAVLLLPSYVRLVRERRFLRRLADLEQGFAATSGLPDQAALIRNDTRKIARVQNFVATPPKAVPLLGAFTEDFPDISLEEVAIRHDGNVTIRGTARTRTALLAFEKMLRDANRFDSIAFPLSAILQEANVHFNINAVLKPMYRL</sequence>
<accession>A0A932QY47</accession>
<reference evidence="2" key="1">
    <citation type="submission" date="2020-07" db="EMBL/GenBank/DDBJ databases">
        <title>Huge and variable diversity of episymbiotic CPR bacteria and DPANN archaea in groundwater ecosystems.</title>
        <authorList>
            <person name="He C.Y."/>
            <person name="Keren R."/>
            <person name="Whittaker M."/>
            <person name="Farag I.F."/>
            <person name="Doudna J."/>
            <person name="Cate J.H.D."/>
            <person name="Banfield J.F."/>
        </authorList>
    </citation>
    <scope>NUCLEOTIDE SEQUENCE</scope>
    <source>
        <strain evidence="2">NC_groundwater_973_Pr1_S-0.2um_54_13</strain>
    </source>
</reference>
<proteinExistence type="predicted"/>
<evidence type="ECO:0000313" key="2">
    <source>
        <dbReference type="EMBL" id="MBI3630979.1"/>
    </source>
</evidence>
<feature type="transmembrane region" description="Helical" evidence="1">
    <location>
        <begin position="27"/>
        <end position="49"/>
    </location>
</feature>